<protein>
    <submittedName>
        <fullName evidence="1">Uncharacterized protein</fullName>
    </submittedName>
</protein>
<reference evidence="1 2" key="1">
    <citation type="submission" date="2017-10" db="EMBL/GenBank/DDBJ databases">
        <title>Sphingobium yanoikuyae S72.</title>
        <authorList>
            <person name="Sanchez E."/>
            <person name="Bustos P."/>
            <person name="Mendoza P."/>
            <person name="Guo X."/>
            <person name="Mendoza A."/>
        </authorList>
    </citation>
    <scope>NUCLEOTIDE SEQUENCE [LARGE SCALE GENOMIC DNA]</scope>
    <source>
        <strain evidence="1 2">S72</strain>
    </source>
</reference>
<evidence type="ECO:0000313" key="1">
    <source>
        <dbReference type="EMBL" id="ATI80756.1"/>
    </source>
</evidence>
<dbReference type="Proteomes" id="UP000219422">
    <property type="component" value="Chromosome"/>
</dbReference>
<dbReference type="KEGG" id="sya:A6768_12645"/>
<gene>
    <name evidence="1" type="ORF">A6768_12645</name>
</gene>
<dbReference type="RefSeq" id="WP_097383881.1">
    <property type="nucleotide sequence ID" value="NZ_CP023741.1"/>
</dbReference>
<dbReference type="EMBL" id="CP023741">
    <property type="protein sequence ID" value="ATI80756.1"/>
    <property type="molecule type" value="Genomic_DNA"/>
</dbReference>
<evidence type="ECO:0000313" key="2">
    <source>
        <dbReference type="Proteomes" id="UP000219422"/>
    </source>
</evidence>
<name>A0A291N0A1_SPHYA</name>
<dbReference type="GeneID" id="57777677"/>
<proteinExistence type="predicted"/>
<sequence>MSAHPLTLNWVDDPAFWSANRAQHAFAGDYELIAYDLPTVGTAEARIGWEIYIGPDHSQLAKADEAADFDAAKAAAEKAWEKMLDEV</sequence>
<organism evidence="1 2">
    <name type="scientific">Sphingobium yanoikuyae</name>
    <name type="common">Sphingomonas yanoikuyae</name>
    <dbReference type="NCBI Taxonomy" id="13690"/>
    <lineage>
        <taxon>Bacteria</taxon>
        <taxon>Pseudomonadati</taxon>
        <taxon>Pseudomonadota</taxon>
        <taxon>Alphaproteobacteria</taxon>
        <taxon>Sphingomonadales</taxon>
        <taxon>Sphingomonadaceae</taxon>
        <taxon>Sphingobium</taxon>
    </lineage>
</organism>
<dbReference type="AlphaFoldDB" id="A0A291N0A1"/>
<accession>A0A291N0A1</accession>